<dbReference type="EMBL" id="WTVA01000015">
    <property type="protein sequence ID" value="MZR23932.1"/>
    <property type="molecule type" value="Genomic_DNA"/>
</dbReference>
<evidence type="ECO:0000313" key="2">
    <source>
        <dbReference type="Proteomes" id="UP000445696"/>
    </source>
</evidence>
<organism evidence="1 2">
    <name type="scientific">Sneathiella chungangensis</name>
    <dbReference type="NCBI Taxonomy" id="1418234"/>
    <lineage>
        <taxon>Bacteria</taxon>
        <taxon>Pseudomonadati</taxon>
        <taxon>Pseudomonadota</taxon>
        <taxon>Alphaproteobacteria</taxon>
        <taxon>Sneathiellales</taxon>
        <taxon>Sneathiellaceae</taxon>
        <taxon>Sneathiella</taxon>
    </lineage>
</organism>
<keyword evidence="2" id="KW-1185">Reference proteome</keyword>
<comment type="caution">
    <text evidence="1">The sequence shown here is derived from an EMBL/GenBank/DDBJ whole genome shotgun (WGS) entry which is preliminary data.</text>
</comment>
<accession>A0A845MJZ6</accession>
<name>A0A845MJZ6_9PROT</name>
<dbReference type="Proteomes" id="UP000445696">
    <property type="component" value="Unassembled WGS sequence"/>
</dbReference>
<reference evidence="1 2" key="1">
    <citation type="journal article" date="2014" name="Int. J. Syst. Evol. Microbiol.">
        <title>Sneathiella chungangensis sp. nov., isolated from a marine sand, and emended description of the genus Sneathiella.</title>
        <authorList>
            <person name="Siamphan C."/>
            <person name="Kim H."/>
            <person name="Lee J.S."/>
            <person name="Kim W."/>
        </authorList>
    </citation>
    <scope>NUCLEOTIDE SEQUENCE [LARGE SCALE GENOMIC DNA]</scope>
    <source>
        <strain evidence="1 2">KCTC 32476</strain>
    </source>
</reference>
<gene>
    <name evidence="1" type="ORF">GQF03_16475</name>
</gene>
<proteinExistence type="predicted"/>
<sequence length="177" mass="20589">MATKIVKSWTVLCDLIEYLVGYSETLQELPYGAEKFPGDEKKAVSRKFPLYTPQQKSDAIIAILFGEETVRKRRGNRSFRANDEKLMFQMKAEMKATGKTREALLDKYVEKAEKRKYDTDHESVRERIISVYQSLPDINPADYDYGDDAGLGFEDMYDDELSLIRNWLAKYEKERSS</sequence>
<protein>
    <submittedName>
        <fullName evidence="1">Uncharacterized protein</fullName>
    </submittedName>
</protein>
<dbReference type="AlphaFoldDB" id="A0A845MJZ6"/>
<dbReference type="RefSeq" id="WP_161340375.1">
    <property type="nucleotide sequence ID" value="NZ_JBHSDG010000003.1"/>
</dbReference>
<evidence type="ECO:0000313" key="1">
    <source>
        <dbReference type="EMBL" id="MZR23932.1"/>
    </source>
</evidence>